<sequence length="180" mass="20214">MKKTAAAMVALALLAVGSTSFALYSVSETGTWPDSWPTELEPLRKQARTFIGPQLSFRHYAIRFSDRDAFEAAWPNLIKVKSRGAPIFLVREPNFFLGENTAGVVIHCPPEGQWDDPKTPEAPRKNDKNPRSRWLFTNYIDLVVDGEVVDLNRIPLPRDTPIIDERFKSLDGTGDDSETP</sequence>
<feature type="compositionally biased region" description="Basic and acidic residues" evidence="1">
    <location>
        <begin position="115"/>
        <end position="129"/>
    </location>
</feature>
<comment type="caution">
    <text evidence="3">The sequence shown here is derived from an EMBL/GenBank/DDBJ whole genome shotgun (WGS) entry which is preliminary data.</text>
</comment>
<dbReference type="EMBL" id="VWOX01000001">
    <property type="protein sequence ID" value="KAA5546922.1"/>
    <property type="molecule type" value="Genomic_DNA"/>
</dbReference>
<dbReference type="Proteomes" id="UP000324479">
    <property type="component" value="Unassembled WGS sequence"/>
</dbReference>
<keyword evidence="4" id="KW-1185">Reference proteome</keyword>
<feature type="region of interest" description="Disordered" evidence="1">
    <location>
        <begin position="110"/>
        <end position="129"/>
    </location>
</feature>
<organism evidence="3 4">
    <name type="scientific">Roseiconus nitratireducens</name>
    <dbReference type="NCBI Taxonomy" id="2605748"/>
    <lineage>
        <taxon>Bacteria</taxon>
        <taxon>Pseudomonadati</taxon>
        <taxon>Planctomycetota</taxon>
        <taxon>Planctomycetia</taxon>
        <taxon>Pirellulales</taxon>
        <taxon>Pirellulaceae</taxon>
        <taxon>Roseiconus</taxon>
    </lineage>
</organism>
<keyword evidence="2" id="KW-0732">Signal</keyword>
<feature type="chain" id="PRO_5024388719" evidence="2">
    <location>
        <begin position="23"/>
        <end position="180"/>
    </location>
</feature>
<evidence type="ECO:0000313" key="3">
    <source>
        <dbReference type="EMBL" id="KAA5546922.1"/>
    </source>
</evidence>
<dbReference type="RefSeq" id="WP_150074030.1">
    <property type="nucleotide sequence ID" value="NZ_VWOX01000001.1"/>
</dbReference>
<feature type="signal peptide" evidence="2">
    <location>
        <begin position="1"/>
        <end position="22"/>
    </location>
</feature>
<proteinExistence type="predicted"/>
<evidence type="ECO:0000256" key="1">
    <source>
        <dbReference type="SAM" id="MobiDB-lite"/>
    </source>
</evidence>
<accession>A0A5M6DKY6</accession>
<evidence type="ECO:0000313" key="4">
    <source>
        <dbReference type="Proteomes" id="UP000324479"/>
    </source>
</evidence>
<dbReference type="AlphaFoldDB" id="A0A5M6DKY6"/>
<protein>
    <submittedName>
        <fullName evidence="3">Uncharacterized protein</fullName>
    </submittedName>
</protein>
<name>A0A5M6DKY6_9BACT</name>
<reference evidence="3 4" key="1">
    <citation type="submission" date="2019-08" db="EMBL/GenBank/DDBJ databases">
        <authorList>
            <person name="Dhanesh K."/>
            <person name="Kumar G."/>
            <person name="Sasikala C."/>
            <person name="Venkata Ramana C."/>
        </authorList>
    </citation>
    <scope>NUCLEOTIDE SEQUENCE [LARGE SCALE GENOMIC DNA]</scope>
    <source>
        <strain evidence="3 4">JC645</strain>
    </source>
</reference>
<gene>
    <name evidence="3" type="ORF">FYK55_00405</name>
</gene>
<evidence type="ECO:0000256" key="2">
    <source>
        <dbReference type="SAM" id="SignalP"/>
    </source>
</evidence>